<dbReference type="GO" id="GO:0004540">
    <property type="term" value="F:RNA nuclease activity"/>
    <property type="evidence" value="ECO:0007669"/>
    <property type="project" value="InterPro"/>
</dbReference>
<feature type="compositionally biased region" description="Polar residues" evidence="1">
    <location>
        <begin position="946"/>
        <end position="958"/>
    </location>
</feature>
<dbReference type="Pfam" id="PF13087">
    <property type="entry name" value="AAA_12"/>
    <property type="match status" value="2"/>
</dbReference>
<dbReference type="GO" id="GO:0016604">
    <property type="term" value="C:nuclear body"/>
    <property type="evidence" value="ECO:0007669"/>
    <property type="project" value="TreeGrafter"/>
</dbReference>
<dbReference type="Pfam" id="PF25049">
    <property type="entry name" value="OB_HELZ2"/>
    <property type="match status" value="1"/>
</dbReference>
<evidence type="ECO:0000259" key="3">
    <source>
        <dbReference type="SMART" id="SM00955"/>
    </source>
</evidence>
<proteinExistence type="predicted"/>
<dbReference type="SUPFAM" id="SSF52540">
    <property type="entry name" value="P-loop containing nucleoside triphosphate hydrolases"/>
    <property type="match status" value="2"/>
</dbReference>
<dbReference type="InterPro" id="IPR003593">
    <property type="entry name" value="AAA+_ATPase"/>
</dbReference>
<reference evidence="4" key="1">
    <citation type="journal article" date="2023" name="G3 (Bethesda)">
        <title>Whole genome assembly and annotation of the endangered Caribbean coral Acropora cervicornis.</title>
        <authorList>
            <person name="Selwyn J.D."/>
            <person name="Vollmer S.V."/>
        </authorList>
    </citation>
    <scope>NUCLEOTIDE SEQUENCE</scope>
    <source>
        <strain evidence="4">K2</strain>
    </source>
</reference>
<dbReference type="GO" id="GO:0001147">
    <property type="term" value="F:transcription termination site sequence-specific DNA binding"/>
    <property type="evidence" value="ECO:0007669"/>
    <property type="project" value="TreeGrafter"/>
</dbReference>
<dbReference type="InterPro" id="IPR022966">
    <property type="entry name" value="RNase_II/R_CS"/>
</dbReference>
<dbReference type="Gene3D" id="2.40.50.690">
    <property type="match status" value="1"/>
</dbReference>
<keyword evidence="5" id="KW-1185">Reference proteome</keyword>
<dbReference type="InterPro" id="IPR056787">
    <property type="entry name" value="OB_HELZ2"/>
</dbReference>
<keyword evidence="4" id="KW-0347">Helicase</keyword>
<dbReference type="InterPro" id="IPR041679">
    <property type="entry name" value="DNA2/NAM7-like_C"/>
</dbReference>
<keyword evidence="4" id="KW-0067">ATP-binding</keyword>
<comment type="caution">
    <text evidence="4">The sequence shown here is derived from an EMBL/GenBank/DDBJ whole genome shotgun (WGS) entry which is preliminary data.</text>
</comment>
<accession>A0AAD9VCN7</accession>
<protein>
    <submittedName>
        <fullName evidence="4">Helicase with zinc finger domain</fullName>
    </submittedName>
</protein>
<keyword evidence="4" id="KW-0547">Nucleotide-binding</keyword>
<dbReference type="InterPro" id="IPR027417">
    <property type="entry name" value="P-loop_NTPase"/>
</dbReference>
<evidence type="ECO:0000313" key="5">
    <source>
        <dbReference type="Proteomes" id="UP001249851"/>
    </source>
</evidence>
<dbReference type="SMART" id="SM00955">
    <property type="entry name" value="RNB"/>
    <property type="match status" value="1"/>
</dbReference>
<gene>
    <name evidence="4" type="ORF">P5673_005505</name>
</gene>
<name>A0AAD9VCN7_ACRCE</name>
<dbReference type="SUPFAM" id="SSF50249">
    <property type="entry name" value="Nucleic acid-binding proteins"/>
    <property type="match status" value="2"/>
</dbReference>
<feature type="compositionally biased region" description="Basic and acidic residues" evidence="1">
    <location>
        <begin position="905"/>
        <end position="915"/>
    </location>
</feature>
<reference evidence="4" key="2">
    <citation type="journal article" date="2023" name="Science">
        <title>Genomic signatures of disease resistance in endangered staghorn corals.</title>
        <authorList>
            <person name="Vollmer S.V."/>
            <person name="Selwyn J.D."/>
            <person name="Despard B.A."/>
            <person name="Roesel C.L."/>
        </authorList>
    </citation>
    <scope>NUCLEOTIDE SEQUENCE</scope>
    <source>
        <strain evidence="4">K2</strain>
    </source>
</reference>
<dbReference type="GO" id="GO:0003723">
    <property type="term" value="F:RNA binding"/>
    <property type="evidence" value="ECO:0007669"/>
    <property type="project" value="InterPro"/>
</dbReference>
<dbReference type="Proteomes" id="UP001249851">
    <property type="component" value="Unassembled WGS sequence"/>
</dbReference>
<dbReference type="Gene3D" id="3.40.50.300">
    <property type="entry name" value="P-loop containing nucleotide triphosphate hydrolases"/>
    <property type="match status" value="4"/>
</dbReference>
<evidence type="ECO:0000313" key="4">
    <source>
        <dbReference type="EMBL" id="KAK2569673.1"/>
    </source>
</evidence>
<dbReference type="EMBL" id="JARQWQ010000009">
    <property type="protein sequence ID" value="KAK2569673.1"/>
    <property type="molecule type" value="Genomic_DNA"/>
</dbReference>
<feature type="domain" description="AAA+ ATPase" evidence="2">
    <location>
        <begin position="341"/>
        <end position="536"/>
    </location>
</feature>
<dbReference type="CDD" id="cd18808">
    <property type="entry name" value="SF1_C_Upf1"/>
    <property type="match status" value="2"/>
</dbReference>
<dbReference type="PROSITE" id="PS01175">
    <property type="entry name" value="RIBONUCLEASE_II"/>
    <property type="match status" value="1"/>
</dbReference>
<dbReference type="InterPro" id="IPR012340">
    <property type="entry name" value="NA-bd_OB-fold"/>
</dbReference>
<feature type="region of interest" description="Disordered" evidence="1">
    <location>
        <begin position="894"/>
        <end position="920"/>
    </location>
</feature>
<feature type="domain" description="AAA+ ATPase" evidence="2">
    <location>
        <begin position="2186"/>
        <end position="2435"/>
    </location>
</feature>
<dbReference type="InterPro" id="IPR041677">
    <property type="entry name" value="DNA2/NAM7_AAA_11"/>
</dbReference>
<evidence type="ECO:0000259" key="2">
    <source>
        <dbReference type="SMART" id="SM00382"/>
    </source>
</evidence>
<sequence length="2581" mass="289130">MSSPAALALLQEIEQQKKNGFPEKNLSRISKWCRLSRVFTLDPYVPEYNLVQVKGNNNPEIILPQGCQEWESNQSTEVNSYQITLSFQSSDYGSFQQRLVFDFAEQRRVFRQLEVIVAPEQSLLRTIQHPVVCDEDSELSWLAKYPLVPFDPQVVQDTLPRDQYRRRLHILLHIEEYERRRQMTRLTIHCSDLLYCLQPCGTDPSQTTIVLPVDEDLMDDAALLISRGGQALVRIKPHGTPNLHLYEVLVESLRKNRVLLRASSELQKVLKFKRSLPASVCFRFVDTYQHMHWALDRINLDVVFPAIPESNSNQWSTASHNILGLNSSQRYALKQMVARQPGPPLLMLGPFGTGKTRTIAEAIKHLINIQLHSGTTDYRILLCTHSNSAADHYIKNYLHPYLTSLSADVPPSHFRPLRICWENRFTSTVSDEVLQYCLLDLHTGKFAVPCKDDFMNHRLVVTTLVTSASIANLDLPPGFFTHIFIDEAAQAMEAETIIPLCLAGKDTQIILAGDHLQLNPPVMSSISRQLGLGRSLLVRLHEMYPPLSKWKVLLLQNYRGYDEIVEVPSHLFYQDTLIANMKRPRSLGQYSVVFYGVHGQEETADEPPSFLNRAEAAEVSDRVEELVNDWPTAVWGDADPARMCVLAPFAPQVREIRRLLRSKGLGSVQVEGVNNVQGLEFDILFISTVRTNAANRANEKNLGFLSDRKLLNTAITRARYRLVIIGDPLALCSLGDCQVCWRIILAKCNSHGTFHYRLSLETVVKMAKDTDERLGTDVNAQPFPLNPVAHQQLPSVGSSSIPFMYQPNAVLPVRVPVLNGHNLTVTAPRPFGVLPSGFQQHPPINGTHPPWINLAQGVDVQRPLNPFVPNHEMPTSSFRNMLNTDEQSDALRKVTTAEQLASSDSPERKLIDTQKETNGATVEVPVPKRELEIERKQGMEALASSGRTILTPNLSTGSRIVPQLDNEDRPDSHKDSPPQEISLDKSQKELLLLLESSLKCRQEMILREQELLAMLTASCGSPGSSQVLENLQEQTSVSEKEEELLKFHTQQLGALQGFMAADELENSEAFVDDLEASREDSLCPNSADDYINVDTDEWFRAQQRDPIVQDYIKAFEKFTFKNDLADENKFAEIATGNGPLDIFPFPNQDSLVAPGDSLDIAPLQGWILQPSESTVYIETDSINEEHLEDADANAKIASGELVACHLHIDSFSDGNTAIAKVCDPKIPDIQITSRVGINRAFHGDVVAVEIVESDGKAPFKPQGKVRAILKKKHPRKVVCKLDSFDKNMMTPINRCNSKFVILQNKDHKGQTGVAVFDMKNDRISFKSFVTETEGKLFLVQLMKWGASYRYPLGFVVHHFPEGSDPQMSIAVLLAEHGLLKRHVKKLETEASRDFPQGWTIPLSERVRRKLYTKAFSIDPDSCIEVDDALSVHREPDGTFKVAVHIADVSFFVSKNSNMDKAAFSHVSSVYGSTRVPHHNPMLPRYVGTELCSILPNKEKLAVSVVFTLNCDGLQIEEPEIHRSIVTSTCKLTYEQCQDVLDRKKVVNVPEHIRDGIGTLGQLSFKMWARRVRQGFVSDDGKIANDALSSSKMIEEMMLHTNHAVAKHLLQSHLAKRLVPLRCQLPPKVHNLVDIHDFCVNQGMRAEHFLSLRCLQELSGDKGGYTGEDFVSVDLKTWEKASAALDEKDLGKLTLAVLHHENMAGAGKVLNRLASVQEHSAYAMSSTRAPEMQGHFALNLPCYTHFTSPIRRYIDIVVHRILLAVLDKTEMPYTEEQVKNICEHCQMTSEHTDAFEKQLSTISRADALRKDSRWRLAKVESLSPECLLLGGQEVIHIGSYHRSIRIHDCKPSSREFHEEEEEEELVLSWNVLEVVVSEEGGGTESRKNDEYAPSTSSAQFDPPTGLARQFLKIPQEFWIEFLRSLRSEDFQQMSRQRQLIDANAVVTLEKFRLSHDCHGSAEESIAMSSLALHQMLSARTKFYRKGDAIPVLLGAEMNRGLLRPTILAVKFSDAVVSCMKHRRYPSASFGVGTLVATSANYSSVKDYQNSGQFDLARALCVCHGLQLSSGDLLCLRSNSTPDIFHCSVNQVDNSSQEMDVIRFNLVDFPDGFPLKGLENESFFNIEVMARGQSFRRMIELVRSIFLRRDIPPYLARNPLLKDQRADDSITEFELNSGQRKAVMYALTSPLTLIQGPPGTGKTVTGIEVACQFVAANRKQKTGTQILFCAPSNHAVDVAARMLQTVLGVKLIRIYGRTIEDQTFKQSVKTTLWVPQSTMDPACKDIALHFRIRQPSNPHSSRIAAAEEAIAQLKKNGNAQSSSTGQDHDRGRTELCSAIQEMYNAVEEAERYEIAQSGCEIILCTCIEAGGSRVKRHARVSHLIIDEASMCLEAETLVALSAAGQQLQQVVLLGDHKQLGAIVSCSAPRKLGLGKSLFEALFDAKGYGKSYSTEFPSQHFYEGLLKDAAHLTNPDHVAIGHLPGFWPGEPEVRVMFCHVMGREESPHDYTGPEGREESKHNPQEVQAVIQVVWNLLSHGVKSSQISVLTPYSAQRSKIKRALQTQRNFSDLEVLSVFASQGMS</sequence>
<dbReference type="InterPro" id="IPR045055">
    <property type="entry name" value="DNA2/NAM7-like"/>
</dbReference>
<dbReference type="GO" id="GO:0004386">
    <property type="term" value="F:helicase activity"/>
    <property type="evidence" value="ECO:0007669"/>
    <property type="project" value="UniProtKB-KW"/>
</dbReference>
<dbReference type="InterPro" id="IPR001900">
    <property type="entry name" value="RNase_II/R"/>
</dbReference>
<feature type="domain" description="RNB" evidence="3">
    <location>
        <begin position="1405"/>
        <end position="1767"/>
    </location>
</feature>
<dbReference type="GO" id="GO:0006369">
    <property type="term" value="P:termination of RNA polymerase II transcription"/>
    <property type="evidence" value="ECO:0007669"/>
    <property type="project" value="TreeGrafter"/>
</dbReference>
<dbReference type="PANTHER" id="PTHR10887:SF495">
    <property type="entry name" value="HELICASE SENATAXIN ISOFORM X1-RELATED"/>
    <property type="match status" value="1"/>
</dbReference>
<feature type="region of interest" description="Disordered" evidence="1">
    <location>
        <begin position="1877"/>
        <end position="1898"/>
    </location>
</feature>
<feature type="region of interest" description="Disordered" evidence="1">
    <location>
        <begin position="946"/>
        <end position="982"/>
    </location>
</feature>
<dbReference type="InterPro" id="IPR047187">
    <property type="entry name" value="SF1_C_Upf1"/>
</dbReference>
<dbReference type="Pfam" id="PF00773">
    <property type="entry name" value="RNB"/>
    <property type="match status" value="1"/>
</dbReference>
<keyword evidence="4" id="KW-0378">Hydrolase</keyword>
<dbReference type="Pfam" id="PF13086">
    <property type="entry name" value="AAA_11"/>
    <property type="match status" value="3"/>
</dbReference>
<evidence type="ECO:0000256" key="1">
    <source>
        <dbReference type="SAM" id="MobiDB-lite"/>
    </source>
</evidence>
<dbReference type="PANTHER" id="PTHR10887">
    <property type="entry name" value="DNA2/NAM7 HELICASE FAMILY"/>
    <property type="match status" value="1"/>
</dbReference>
<organism evidence="4 5">
    <name type="scientific">Acropora cervicornis</name>
    <name type="common">Staghorn coral</name>
    <dbReference type="NCBI Taxonomy" id="6130"/>
    <lineage>
        <taxon>Eukaryota</taxon>
        <taxon>Metazoa</taxon>
        <taxon>Cnidaria</taxon>
        <taxon>Anthozoa</taxon>
        <taxon>Hexacorallia</taxon>
        <taxon>Scleractinia</taxon>
        <taxon>Astrocoeniina</taxon>
        <taxon>Acroporidae</taxon>
        <taxon>Acropora</taxon>
    </lineage>
</organism>
<dbReference type="SMART" id="SM00382">
    <property type="entry name" value="AAA"/>
    <property type="match status" value="2"/>
</dbReference>
<feature type="compositionally biased region" description="Basic and acidic residues" evidence="1">
    <location>
        <begin position="966"/>
        <end position="982"/>
    </location>
</feature>